<proteinExistence type="predicted"/>
<keyword evidence="1" id="KW-0472">Membrane</keyword>
<dbReference type="Pfam" id="PF19904">
    <property type="entry name" value="DUF6377"/>
    <property type="match status" value="1"/>
</dbReference>
<name>A0A7K0KJ39_9BACT</name>
<evidence type="ECO:0000256" key="2">
    <source>
        <dbReference type="SAM" id="SignalP"/>
    </source>
</evidence>
<gene>
    <name evidence="4" type="ORF">FYJ73_14455</name>
</gene>
<comment type="caution">
    <text evidence="4">The sequence shown here is derived from an EMBL/GenBank/DDBJ whole genome shotgun (WGS) entry which is preliminary data.</text>
</comment>
<dbReference type="Proteomes" id="UP000438914">
    <property type="component" value="Unassembled WGS sequence"/>
</dbReference>
<reference evidence="4 5" key="1">
    <citation type="submission" date="2019-08" db="EMBL/GenBank/DDBJ databases">
        <title>In-depth cultivation of the pig gut microbiome towards novel bacterial diversity and tailored functional studies.</title>
        <authorList>
            <person name="Wylensek D."/>
            <person name="Hitch T.C.A."/>
            <person name="Clavel T."/>
        </authorList>
    </citation>
    <scope>NUCLEOTIDE SEQUENCE [LARGE SCALE GENOMIC DNA]</scope>
    <source>
        <strain evidence="4 5">LKV-178-WT-2A</strain>
    </source>
</reference>
<keyword evidence="1" id="KW-1133">Transmembrane helix</keyword>
<evidence type="ECO:0000259" key="3">
    <source>
        <dbReference type="Pfam" id="PF19904"/>
    </source>
</evidence>
<feature type="chain" id="PRO_5029792432" description="DUF6377 domain-containing protein" evidence="2">
    <location>
        <begin position="20"/>
        <end position="549"/>
    </location>
</feature>
<feature type="signal peptide" evidence="2">
    <location>
        <begin position="1"/>
        <end position="19"/>
    </location>
</feature>
<dbReference type="AlphaFoldDB" id="A0A7K0KJ39"/>
<dbReference type="InterPro" id="IPR045957">
    <property type="entry name" value="DUF6377"/>
</dbReference>
<keyword evidence="1" id="KW-0812">Transmembrane</keyword>
<organism evidence="4 5">
    <name type="scientific">Hallella mizrahii</name>
    <dbReference type="NCBI Taxonomy" id="2606637"/>
    <lineage>
        <taxon>Bacteria</taxon>
        <taxon>Pseudomonadati</taxon>
        <taxon>Bacteroidota</taxon>
        <taxon>Bacteroidia</taxon>
        <taxon>Bacteroidales</taxon>
        <taxon>Prevotellaceae</taxon>
        <taxon>Hallella</taxon>
    </lineage>
</organism>
<accession>A0A7K0KJ39</accession>
<keyword evidence="2" id="KW-0732">Signal</keyword>
<feature type="domain" description="DUF6377" evidence="3">
    <location>
        <begin position="254"/>
        <end position="510"/>
    </location>
</feature>
<sequence length="549" mass="65075">MRVLMAFLLSALASMSMHAANQRDLQRLDETLDQRDSYTQRKLQHIDYLKAQLKAQPDSEQQLRLYDQLFDEYYVFKFDSARYYVDIALTLSRKLHKDYYTKLNLLRQARLYAIGGLYSEAIEVLDNINIEGSRKDLKLQYYLTYFILYSNWANYCSDDRFSPIYAARARDFLKQAMPFLEPSMPFWDYYHGEYYIYVERNDKKALYYYFRTIRRLSKHSRYYAMASFAIANNYSAHGDQERYEQYLIEAAISDAICCTRENLALQDLATYLFREDNNNIERADRYINIAMEDAKFFNARLRILEISQKMPTIVASYEQQMMKRNNTLKWAIIVISLLVFGSLMAILYIFRQNKLLTNRRHQLSQSNSKLTELNFKLTELNSRLAKANTMLVDTNRKRERLAKLYIDLCAKFIDRLAHYQTFVQRKIKANQVSELLSKISSSRLSEEEAEVFRNRFDKAFLDLYPTFTSELNALLEPEHRIANSDNHSMTSEQRIYALIRLGVKESSEIASVLFYSPQTIYNYRSRVKNWAVNKETFEEDIMKIGTIIQ</sequence>
<feature type="transmembrane region" description="Helical" evidence="1">
    <location>
        <begin position="330"/>
        <end position="350"/>
    </location>
</feature>
<keyword evidence="5" id="KW-1185">Reference proteome</keyword>
<dbReference type="EMBL" id="VUNG01000057">
    <property type="protein sequence ID" value="MST85852.1"/>
    <property type="molecule type" value="Genomic_DNA"/>
</dbReference>
<evidence type="ECO:0000313" key="4">
    <source>
        <dbReference type="EMBL" id="MST85852.1"/>
    </source>
</evidence>
<evidence type="ECO:0000313" key="5">
    <source>
        <dbReference type="Proteomes" id="UP000438914"/>
    </source>
</evidence>
<protein>
    <recommendedName>
        <fullName evidence="3">DUF6377 domain-containing protein</fullName>
    </recommendedName>
</protein>
<evidence type="ECO:0000256" key="1">
    <source>
        <dbReference type="SAM" id="Phobius"/>
    </source>
</evidence>